<proteinExistence type="predicted"/>
<gene>
    <name evidence="2" type="ORF">PG991_015507</name>
</gene>
<feature type="coiled-coil region" evidence="1">
    <location>
        <begin position="36"/>
        <end position="63"/>
    </location>
</feature>
<dbReference type="Proteomes" id="UP001396898">
    <property type="component" value="Unassembled WGS sequence"/>
</dbReference>
<reference evidence="2 3" key="1">
    <citation type="submission" date="2023-01" db="EMBL/GenBank/DDBJ databases">
        <title>Analysis of 21 Apiospora genomes using comparative genomics revels a genus with tremendous synthesis potential of carbohydrate active enzymes and secondary metabolites.</title>
        <authorList>
            <person name="Sorensen T."/>
        </authorList>
    </citation>
    <scope>NUCLEOTIDE SEQUENCE [LARGE SCALE GENOMIC DNA]</scope>
    <source>
        <strain evidence="2 3">CBS 20057</strain>
    </source>
</reference>
<organism evidence="2 3">
    <name type="scientific">Apiospora marii</name>
    <dbReference type="NCBI Taxonomy" id="335849"/>
    <lineage>
        <taxon>Eukaryota</taxon>
        <taxon>Fungi</taxon>
        <taxon>Dikarya</taxon>
        <taxon>Ascomycota</taxon>
        <taxon>Pezizomycotina</taxon>
        <taxon>Sordariomycetes</taxon>
        <taxon>Xylariomycetidae</taxon>
        <taxon>Amphisphaeriales</taxon>
        <taxon>Apiosporaceae</taxon>
        <taxon>Apiospora</taxon>
    </lineage>
</organism>
<keyword evidence="3" id="KW-1185">Reference proteome</keyword>
<evidence type="ECO:0000256" key="1">
    <source>
        <dbReference type="SAM" id="Coils"/>
    </source>
</evidence>
<keyword evidence="1" id="KW-0175">Coiled coil</keyword>
<name>A0ABR1R1X7_9PEZI</name>
<evidence type="ECO:0000313" key="2">
    <source>
        <dbReference type="EMBL" id="KAK7996040.1"/>
    </source>
</evidence>
<accession>A0ABR1R1X7</accession>
<dbReference type="EMBL" id="JAQQWI010000022">
    <property type="protein sequence ID" value="KAK7996040.1"/>
    <property type="molecule type" value="Genomic_DNA"/>
</dbReference>
<protein>
    <submittedName>
        <fullName evidence="2">Uncharacterized protein</fullName>
    </submittedName>
</protein>
<sequence>MDLQPINNNNLTDMKMKRKRDIAETKKMVLQLARITASLKKRQTRLENESRTLKREQWKLENEISTCHGSQQIQQLLDSTRAHLRNIDNSHNITRQSLREIFAMIKQQYLRIKTIEASENDDGRVAKRRG</sequence>
<comment type="caution">
    <text evidence="2">The sequence shown here is derived from an EMBL/GenBank/DDBJ whole genome shotgun (WGS) entry which is preliminary data.</text>
</comment>
<evidence type="ECO:0000313" key="3">
    <source>
        <dbReference type="Proteomes" id="UP001396898"/>
    </source>
</evidence>